<gene>
    <name evidence="1" type="ORF">BTO20_36585</name>
</gene>
<reference evidence="1 2" key="1">
    <citation type="submission" date="2017-04" db="EMBL/GenBank/DDBJ databases">
        <title>Whole Genome Sequence of 1,4-Dioxane Degrading Bacterium Mycobacterium dioxanotrophicus PH-06.</title>
        <authorList>
            <person name="He Y."/>
        </authorList>
    </citation>
    <scope>NUCLEOTIDE SEQUENCE [LARGE SCALE GENOMIC DNA]</scope>
    <source>
        <strain evidence="1 2">PH-06</strain>
        <plasmid evidence="1 2">unnamed1</plasmid>
    </source>
</reference>
<accession>A0A1Y0CFY3</accession>
<evidence type="ECO:0000313" key="2">
    <source>
        <dbReference type="Proteomes" id="UP000195331"/>
    </source>
</evidence>
<dbReference type="EMBL" id="CP020810">
    <property type="protein sequence ID" value="ART74181.1"/>
    <property type="molecule type" value="Genomic_DNA"/>
</dbReference>
<dbReference type="Proteomes" id="UP000195331">
    <property type="component" value="Plasmid unnamed1"/>
</dbReference>
<name>A0A1Y0CFY3_9MYCO</name>
<dbReference type="Pfam" id="PF00805">
    <property type="entry name" value="Pentapeptide"/>
    <property type="match status" value="1"/>
</dbReference>
<dbReference type="KEGG" id="mdx:BTO20_36585"/>
<evidence type="ECO:0008006" key="3">
    <source>
        <dbReference type="Google" id="ProtNLM"/>
    </source>
</evidence>
<proteinExistence type="predicted"/>
<sequence>MRNRSVIAAVSVSEAPHFEGADLTGANLTGADLENATATTSNHL</sequence>
<organism evidence="1 2">
    <name type="scientific">Mycobacterium dioxanotrophicus</name>
    <dbReference type="NCBI Taxonomy" id="482462"/>
    <lineage>
        <taxon>Bacteria</taxon>
        <taxon>Bacillati</taxon>
        <taxon>Actinomycetota</taxon>
        <taxon>Actinomycetes</taxon>
        <taxon>Mycobacteriales</taxon>
        <taxon>Mycobacteriaceae</taxon>
        <taxon>Mycobacterium</taxon>
    </lineage>
</organism>
<keyword evidence="1" id="KW-0614">Plasmid</keyword>
<protein>
    <recommendedName>
        <fullName evidence="3">Pentapeptide repeat-containing protein</fullName>
    </recommendedName>
</protein>
<evidence type="ECO:0000313" key="1">
    <source>
        <dbReference type="EMBL" id="ART74181.1"/>
    </source>
</evidence>
<geneLocation type="plasmid" evidence="1 2">
    <name>unnamed1</name>
</geneLocation>
<dbReference type="SUPFAM" id="SSF141571">
    <property type="entry name" value="Pentapeptide repeat-like"/>
    <property type="match status" value="1"/>
</dbReference>
<dbReference type="AlphaFoldDB" id="A0A1Y0CFY3"/>
<dbReference type="RefSeq" id="WP_087083288.1">
    <property type="nucleotide sequence ID" value="NZ_CP020810.1"/>
</dbReference>
<keyword evidence="2" id="KW-1185">Reference proteome</keyword>
<dbReference type="Gene3D" id="2.160.20.80">
    <property type="entry name" value="E3 ubiquitin-protein ligase SopA"/>
    <property type="match status" value="1"/>
</dbReference>
<dbReference type="InterPro" id="IPR001646">
    <property type="entry name" value="5peptide_repeat"/>
</dbReference>